<dbReference type="GO" id="GO:0022857">
    <property type="term" value="F:transmembrane transporter activity"/>
    <property type="evidence" value="ECO:0007669"/>
    <property type="project" value="InterPro"/>
</dbReference>
<name>A0A7Y7WFF5_9PSED</name>
<dbReference type="SUPFAM" id="SSF161098">
    <property type="entry name" value="MetI-like"/>
    <property type="match status" value="1"/>
</dbReference>
<evidence type="ECO:0000256" key="10">
    <source>
        <dbReference type="RuleBase" id="RU363032"/>
    </source>
</evidence>
<feature type="domain" description="ABC transmembrane type-1" evidence="12">
    <location>
        <begin position="74"/>
        <end position="273"/>
    </location>
</feature>
<dbReference type="CDD" id="cd06261">
    <property type="entry name" value="TM_PBP2"/>
    <property type="match status" value="1"/>
</dbReference>
<keyword evidence="7" id="KW-0029">Amino-acid transport</keyword>
<comment type="similarity">
    <text evidence="2">Belongs to the binding-protein-dependent transport system permease family. HisMQ subfamily.</text>
</comment>
<keyword evidence="8 10" id="KW-1133">Transmembrane helix</keyword>
<dbReference type="InterPro" id="IPR035906">
    <property type="entry name" value="MetI-like_sf"/>
</dbReference>
<accession>A0A7Y7WFF5</accession>
<evidence type="ECO:0000256" key="5">
    <source>
        <dbReference type="ARBA" id="ARBA00022519"/>
    </source>
</evidence>
<dbReference type="Pfam" id="PF00528">
    <property type="entry name" value="BPD_transp_1"/>
    <property type="match status" value="1"/>
</dbReference>
<reference evidence="13 14" key="1">
    <citation type="submission" date="2020-04" db="EMBL/GenBank/DDBJ databases">
        <title>Molecular characterization of pseudomonads from Agaricus bisporus reveal novel blotch 2 pathogens in Western Europe.</title>
        <authorList>
            <person name="Taparia T."/>
            <person name="Krijger M."/>
            <person name="Haynes E."/>
            <person name="Elpinstone J.G."/>
            <person name="Noble R."/>
            <person name="Van Der Wolf J."/>
        </authorList>
    </citation>
    <scope>NUCLEOTIDE SEQUENCE [LARGE SCALE GENOMIC DNA]</scope>
    <source>
        <strain evidence="13 14">F1001</strain>
    </source>
</reference>
<evidence type="ECO:0000256" key="7">
    <source>
        <dbReference type="ARBA" id="ARBA00022970"/>
    </source>
</evidence>
<dbReference type="GO" id="GO:0043190">
    <property type="term" value="C:ATP-binding cassette (ABC) transporter complex"/>
    <property type="evidence" value="ECO:0007669"/>
    <property type="project" value="InterPro"/>
</dbReference>
<sequence length="289" mass="31601">MRRASTPNCRRNTSATWTSTTTDPNDHAPRTAAGRAAPGRGAGRWVIDVTTFLEFFGLDASGLQGYGPLLLHGVWVTAQLSALSLLVSMILGLLGATARLSPLRLLNLPATLYTTLVRGVPDLVLMLLIFYSLQGWLSHLTEAMGWPYLEIDPFVAGVVTLGFIYGAYFTETFRGAILSVPQGQTEAATAYGLSAWQRFRCVVFPQMMRFALPSLGNNWLVLLKATALVSIIGLADLVKVAQDAGKSTFNMMYFLVLAALLYLLITSASNYVLRCLERRFNLGVRESAR</sequence>
<feature type="compositionally biased region" description="Low complexity" evidence="11">
    <location>
        <begin position="13"/>
        <end position="22"/>
    </location>
</feature>
<dbReference type="PANTHER" id="PTHR30133:SF1">
    <property type="entry name" value="HISTIDINE TRANSPORT SYSTEM PERMEASE PROTEIN HISQ"/>
    <property type="match status" value="1"/>
</dbReference>
<keyword evidence="5" id="KW-0997">Cell inner membrane</keyword>
<evidence type="ECO:0000313" key="13">
    <source>
        <dbReference type="EMBL" id="NWB47948.1"/>
    </source>
</evidence>
<feature type="region of interest" description="Disordered" evidence="11">
    <location>
        <begin position="1"/>
        <end position="38"/>
    </location>
</feature>
<dbReference type="Gene3D" id="1.10.3720.10">
    <property type="entry name" value="MetI-like"/>
    <property type="match status" value="1"/>
</dbReference>
<evidence type="ECO:0000256" key="11">
    <source>
        <dbReference type="SAM" id="MobiDB-lite"/>
    </source>
</evidence>
<keyword evidence="9 10" id="KW-0472">Membrane</keyword>
<evidence type="ECO:0000256" key="4">
    <source>
        <dbReference type="ARBA" id="ARBA00022475"/>
    </source>
</evidence>
<evidence type="ECO:0000256" key="6">
    <source>
        <dbReference type="ARBA" id="ARBA00022692"/>
    </source>
</evidence>
<dbReference type="EMBL" id="JACAPU010000016">
    <property type="protein sequence ID" value="NWB47948.1"/>
    <property type="molecule type" value="Genomic_DNA"/>
</dbReference>
<comment type="subcellular location">
    <subcellularLocation>
        <location evidence="1">Cell inner membrane</location>
        <topology evidence="1">Multi-pass membrane protein</topology>
    </subcellularLocation>
    <subcellularLocation>
        <location evidence="10">Cell membrane</location>
        <topology evidence="10">Multi-pass membrane protein</topology>
    </subcellularLocation>
</comment>
<dbReference type="Proteomes" id="UP000582981">
    <property type="component" value="Unassembled WGS sequence"/>
</dbReference>
<gene>
    <name evidence="13" type="ORF">HX829_15770</name>
</gene>
<feature type="compositionally biased region" description="Polar residues" evidence="11">
    <location>
        <begin position="1"/>
        <end position="12"/>
    </location>
</feature>
<dbReference type="AlphaFoldDB" id="A0A7Y7WFF5"/>
<evidence type="ECO:0000256" key="2">
    <source>
        <dbReference type="ARBA" id="ARBA00010072"/>
    </source>
</evidence>
<keyword evidence="3 10" id="KW-0813">Transport</keyword>
<dbReference type="GO" id="GO:0006865">
    <property type="term" value="P:amino acid transport"/>
    <property type="evidence" value="ECO:0007669"/>
    <property type="project" value="UniProtKB-KW"/>
</dbReference>
<protein>
    <submittedName>
        <fullName evidence="13">ABC transporter permease</fullName>
    </submittedName>
</protein>
<dbReference type="PROSITE" id="PS50928">
    <property type="entry name" value="ABC_TM1"/>
    <property type="match status" value="1"/>
</dbReference>
<dbReference type="InterPro" id="IPR010065">
    <property type="entry name" value="AA_ABC_transptr_permease_3TM"/>
</dbReference>
<organism evidence="13 14">
    <name type="scientific">Pseudomonas gingeri</name>
    <dbReference type="NCBI Taxonomy" id="117681"/>
    <lineage>
        <taxon>Bacteria</taxon>
        <taxon>Pseudomonadati</taxon>
        <taxon>Pseudomonadota</taxon>
        <taxon>Gammaproteobacteria</taxon>
        <taxon>Pseudomonadales</taxon>
        <taxon>Pseudomonadaceae</taxon>
        <taxon>Pseudomonas</taxon>
    </lineage>
</organism>
<evidence type="ECO:0000256" key="9">
    <source>
        <dbReference type="ARBA" id="ARBA00023136"/>
    </source>
</evidence>
<evidence type="ECO:0000259" key="12">
    <source>
        <dbReference type="PROSITE" id="PS50928"/>
    </source>
</evidence>
<feature type="transmembrane region" description="Helical" evidence="10">
    <location>
        <begin position="250"/>
        <end position="273"/>
    </location>
</feature>
<evidence type="ECO:0000256" key="8">
    <source>
        <dbReference type="ARBA" id="ARBA00022989"/>
    </source>
</evidence>
<evidence type="ECO:0000256" key="1">
    <source>
        <dbReference type="ARBA" id="ARBA00004429"/>
    </source>
</evidence>
<feature type="transmembrane region" description="Helical" evidence="10">
    <location>
        <begin position="74"/>
        <end position="98"/>
    </location>
</feature>
<dbReference type="InterPro" id="IPR051613">
    <property type="entry name" value="ABC_transp_permease_HisMQ"/>
</dbReference>
<dbReference type="NCBIfam" id="TIGR01726">
    <property type="entry name" value="HEQRo_perm_3TM"/>
    <property type="match status" value="1"/>
</dbReference>
<proteinExistence type="inferred from homology"/>
<evidence type="ECO:0000313" key="14">
    <source>
        <dbReference type="Proteomes" id="UP000582981"/>
    </source>
</evidence>
<comment type="caution">
    <text evidence="13">The sequence shown here is derived from an EMBL/GenBank/DDBJ whole genome shotgun (WGS) entry which is preliminary data.</text>
</comment>
<feature type="transmembrane region" description="Helical" evidence="10">
    <location>
        <begin position="219"/>
        <end position="238"/>
    </location>
</feature>
<keyword evidence="6 10" id="KW-0812">Transmembrane</keyword>
<evidence type="ECO:0000256" key="3">
    <source>
        <dbReference type="ARBA" id="ARBA00022448"/>
    </source>
</evidence>
<dbReference type="InterPro" id="IPR000515">
    <property type="entry name" value="MetI-like"/>
</dbReference>
<feature type="transmembrane region" description="Helical" evidence="10">
    <location>
        <begin position="110"/>
        <end position="131"/>
    </location>
</feature>
<keyword evidence="4" id="KW-1003">Cell membrane</keyword>
<dbReference type="PANTHER" id="PTHR30133">
    <property type="entry name" value="CATIONIC AMINO ACID TRANSPORTER, MEMBRANE COMPONENT"/>
    <property type="match status" value="1"/>
</dbReference>
<feature type="transmembrane region" description="Helical" evidence="10">
    <location>
        <begin position="151"/>
        <end position="169"/>
    </location>
</feature>